<keyword evidence="1" id="KW-0808">Transferase</keyword>
<reference evidence="1 2" key="1">
    <citation type="submission" date="2020-02" db="EMBL/GenBank/DDBJ databases">
        <title>Whole-genome analyses of novel actinobacteria.</title>
        <authorList>
            <person name="Sahin N."/>
            <person name="Tokatli A."/>
        </authorList>
    </citation>
    <scope>NUCLEOTIDE SEQUENCE [LARGE SCALE GENOMIC DNA]</scope>
    <source>
        <strain evidence="1 2">YC504</strain>
    </source>
</reference>
<comment type="caution">
    <text evidence="1">The sequence shown here is derived from an EMBL/GenBank/DDBJ whole genome shotgun (WGS) entry which is preliminary data.</text>
</comment>
<evidence type="ECO:0000313" key="2">
    <source>
        <dbReference type="Proteomes" id="UP000481109"/>
    </source>
</evidence>
<dbReference type="AlphaFoldDB" id="A0A6G4XUB4"/>
<protein>
    <submittedName>
        <fullName evidence="1">Serine/threonine protein kinase</fullName>
    </submittedName>
</protein>
<dbReference type="EMBL" id="JAAKZW010000249">
    <property type="protein sequence ID" value="NGO80792.1"/>
    <property type="molecule type" value="Genomic_DNA"/>
</dbReference>
<name>A0A6G4XUB4_9ACTN</name>
<keyword evidence="1" id="KW-0418">Kinase</keyword>
<keyword evidence="2" id="KW-1185">Reference proteome</keyword>
<dbReference type="Proteomes" id="UP000481109">
    <property type="component" value="Unassembled WGS sequence"/>
</dbReference>
<dbReference type="GO" id="GO:0004674">
    <property type="term" value="F:protein serine/threonine kinase activity"/>
    <property type="evidence" value="ECO:0007669"/>
    <property type="project" value="UniProtKB-KW"/>
</dbReference>
<keyword evidence="1" id="KW-0723">Serine/threonine-protein kinase</keyword>
<organism evidence="1 2">
    <name type="scientific">Streptomyces mesophilus</name>
    <dbReference type="NCBI Taxonomy" id="1775132"/>
    <lineage>
        <taxon>Bacteria</taxon>
        <taxon>Bacillati</taxon>
        <taxon>Actinomycetota</taxon>
        <taxon>Actinomycetes</taxon>
        <taxon>Kitasatosporales</taxon>
        <taxon>Streptomycetaceae</taxon>
        <taxon>Streptomyces</taxon>
    </lineage>
</organism>
<sequence>TPPPSSTPPASSSPGAIPDAGRWVAMLHSEPTSSGEAARDQRLAKLRKTVPDATYVRSDDYASLRPGFWVFYAGPFPDGRTALSYCAERGLTDRNECIGRYVSVDSADFDLQCYPPASAPSGTCRRD</sequence>
<evidence type="ECO:0000313" key="1">
    <source>
        <dbReference type="EMBL" id="NGO80792.1"/>
    </source>
</evidence>
<gene>
    <name evidence="1" type="ORF">G6045_34815</name>
</gene>
<feature type="non-terminal residue" evidence="1">
    <location>
        <position position="1"/>
    </location>
</feature>
<accession>A0A6G4XUB4</accession>
<proteinExistence type="predicted"/>